<sequence>MPEYVYALFDFAPENPDEIYFEAGDRIEVIEKDDVYSDGWDVFLPGLRLWRIQIHGEEACCDTERAFRLLYHHCPTSVHQYVCLRKHIPHPLSWFPFIFLFVYVSGRTATGRVGLFPQSFTTHNIPEATPASPAIEVHRPEPEVHSPTVLQTLREEPETGSIGSPNVDPPGNSTPRITDGEVMHATMTDVQKAIEQLGRHDADGSRSFSFVSSHGGDGDWTDRESTTDTDGETDGWHLNARQRLAENSRVVNEELAEPSTPMRISALPIEVELSDESETEDGEHTSRLYVESSYPRRHPHIPEEEEDDAQPSIKAKPSNLSADPYPGTPVVASDAYIVPSPGAIVDDLPTATISGKTFLMEQDQRPRVASPEPDLKPAAEPEPEVKIEPQPEQASPAEIPLPKSPSPVNDGFLSSPPSTPPPVSSVQVSSAALANTPPERTRTPIFQPPGTPSSSTITSIGIQQALGTPSKPQFPFWAQSSETPPLGDPAPSSLSPKLTAEWTIEEVVDWLKGKGIDQSTCDKFIEQDITGDVLLELDLELLKTEIGIVAFGKRKRIVNAIAELKKPPPIPEPEPTAHSESLFSHSRSISSAQESSLNSPSVLSSGAPPISATGSQTLGKFYQSDSPGVAGDTNSLSPDTPKSTRFRRVSDPGSIQENAETLNRVSSRNSIIGLGIQLTSKFQRSRPSQLNLSPSDGNLGGKNNVSPDNVVTLEDDRTAMSESEIPNTGSSRNSKGRKSFRRPFESNGSLPQENGENGKDASSTPISLTSTKRDSIEEPGPLSKTHRRAKRSFDNTKPSERLSLFGTIGGSLGKSRKPPPRYSAGSTDREDDGVPGKGEKEKSTSTFSRLYHIADRKSSISRHNFGEFTAKQTALDKAKSSDAPTKPTKEDKDRTLLRKRNSGGEVPKSPVPAPPSNGPSLIQGRSVLEQIGTPDFNGWLMKRGEHYHIWKDRYCVLKGHNFYWMRSNNATETKIKGYINVSGYKITPDEDIKPGNYGFKMEHPNDKTHMFYSDTQSVIREWMKALMKSTIERDYSKPVSSTATVPTIPLDVAQAMSPSPRPPSPGARAATQRAMRRQNPNQLSSRDAQVLLLGAEKVKGDVKENGGRVESFFPGDHIPSPIEIPKSNSYDATSTKSVGSTVPPRPSRNRQSSVIDSGSHSVAGEGLINWANGHLPSNLQFTDISDCGGLNLMRIAESIKGKSASPPVLDSSFPSRPNDDRLDGLFSLFDFLLNNDVHLGTVSINDIRQCRKDKIIQLLKALKSWEDKRTEISRFLNAGTGLGYNSKPYLSTAGGLVWTPVM</sequence>
<protein>
    <submittedName>
        <fullName evidence="1">Uncharacterized protein</fullName>
    </submittedName>
</protein>
<proteinExistence type="predicted"/>
<reference evidence="1" key="1">
    <citation type="submission" date="2019-10" db="EMBL/GenBank/DDBJ databases">
        <authorList>
            <consortium name="DOE Joint Genome Institute"/>
            <person name="Kuo A."/>
            <person name="Miyauchi S."/>
            <person name="Kiss E."/>
            <person name="Drula E."/>
            <person name="Kohler A."/>
            <person name="Sanchez-Garcia M."/>
            <person name="Andreopoulos B."/>
            <person name="Barry K.W."/>
            <person name="Bonito G."/>
            <person name="Buee M."/>
            <person name="Carver A."/>
            <person name="Chen C."/>
            <person name="Cichocki N."/>
            <person name="Clum A."/>
            <person name="Culley D."/>
            <person name="Crous P.W."/>
            <person name="Fauchery L."/>
            <person name="Girlanda M."/>
            <person name="Hayes R."/>
            <person name="Keri Z."/>
            <person name="Labutti K."/>
            <person name="Lipzen A."/>
            <person name="Lombard V."/>
            <person name="Magnuson J."/>
            <person name="Maillard F."/>
            <person name="Morin E."/>
            <person name="Murat C."/>
            <person name="Nolan M."/>
            <person name="Ohm R."/>
            <person name="Pangilinan J."/>
            <person name="Pereira M."/>
            <person name="Perotto S."/>
            <person name="Peter M."/>
            <person name="Riley R."/>
            <person name="Sitrit Y."/>
            <person name="Stielow B."/>
            <person name="Szollosi G."/>
            <person name="Zifcakova L."/>
            <person name="Stursova M."/>
            <person name="Spatafora J.W."/>
            <person name="Tedersoo L."/>
            <person name="Vaario L.-M."/>
            <person name="Yamada A."/>
            <person name="Yan M."/>
            <person name="Wang P."/>
            <person name="Xu J."/>
            <person name="Bruns T."/>
            <person name="Baldrian P."/>
            <person name="Vilgalys R."/>
            <person name="Henrissat B."/>
            <person name="Grigoriev I.V."/>
            <person name="Hibbett D."/>
            <person name="Nagy L.G."/>
            <person name="Martin F.M."/>
        </authorList>
    </citation>
    <scope>NUCLEOTIDE SEQUENCE</scope>
    <source>
        <strain evidence="1">P2</strain>
    </source>
</reference>
<evidence type="ECO:0000313" key="2">
    <source>
        <dbReference type="Proteomes" id="UP000886501"/>
    </source>
</evidence>
<dbReference type="Proteomes" id="UP000886501">
    <property type="component" value="Unassembled WGS sequence"/>
</dbReference>
<organism evidence="1 2">
    <name type="scientific">Thelephora ganbajun</name>
    <name type="common">Ganba fungus</name>
    <dbReference type="NCBI Taxonomy" id="370292"/>
    <lineage>
        <taxon>Eukaryota</taxon>
        <taxon>Fungi</taxon>
        <taxon>Dikarya</taxon>
        <taxon>Basidiomycota</taxon>
        <taxon>Agaricomycotina</taxon>
        <taxon>Agaricomycetes</taxon>
        <taxon>Thelephorales</taxon>
        <taxon>Thelephoraceae</taxon>
        <taxon>Thelephora</taxon>
    </lineage>
</organism>
<reference evidence="1" key="2">
    <citation type="journal article" date="2020" name="Nat. Commun.">
        <title>Large-scale genome sequencing of mycorrhizal fungi provides insights into the early evolution of symbiotic traits.</title>
        <authorList>
            <person name="Miyauchi S."/>
            <person name="Kiss E."/>
            <person name="Kuo A."/>
            <person name="Drula E."/>
            <person name="Kohler A."/>
            <person name="Sanchez-Garcia M."/>
            <person name="Morin E."/>
            <person name="Andreopoulos B."/>
            <person name="Barry K.W."/>
            <person name="Bonito G."/>
            <person name="Buee M."/>
            <person name="Carver A."/>
            <person name="Chen C."/>
            <person name="Cichocki N."/>
            <person name="Clum A."/>
            <person name="Culley D."/>
            <person name="Crous P.W."/>
            <person name="Fauchery L."/>
            <person name="Girlanda M."/>
            <person name="Hayes R.D."/>
            <person name="Keri Z."/>
            <person name="LaButti K."/>
            <person name="Lipzen A."/>
            <person name="Lombard V."/>
            <person name="Magnuson J."/>
            <person name="Maillard F."/>
            <person name="Murat C."/>
            <person name="Nolan M."/>
            <person name="Ohm R.A."/>
            <person name="Pangilinan J."/>
            <person name="Pereira M.F."/>
            <person name="Perotto S."/>
            <person name="Peter M."/>
            <person name="Pfister S."/>
            <person name="Riley R."/>
            <person name="Sitrit Y."/>
            <person name="Stielow J.B."/>
            <person name="Szollosi G."/>
            <person name="Zifcakova L."/>
            <person name="Stursova M."/>
            <person name="Spatafora J.W."/>
            <person name="Tedersoo L."/>
            <person name="Vaario L.M."/>
            <person name="Yamada A."/>
            <person name="Yan M."/>
            <person name="Wang P."/>
            <person name="Xu J."/>
            <person name="Bruns T."/>
            <person name="Baldrian P."/>
            <person name="Vilgalys R."/>
            <person name="Dunand C."/>
            <person name="Henrissat B."/>
            <person name="Grigoriev I.V."/>
            <person name="Hibbett D."/>
            <person name="Nagy L.G."/>
            <person name="Martin F.M."/>
        </authorList>
    </citation>
    <scope>NUCLEOTIDE SEQUENCE</scope>
    <source>
        <strain evidence="1">P2</strain>
    </source>
</reference>
<accession>A0ACB6ZWC1</accession>
<keyword evidence="2" id="KW-1185">Reference proteome</keyword>
<gene>
    <name evidence="1" type="ORF">BDM02DRAFT_3182935</name>
</gene>
<evidence type="ECO:0000313" key="1">
    <source>
        <dbReference type="EMBL" id="KAF9653416.1"/>
    </source>
</evidence>
<name>A0ACB6ZWC1_THEGA</name>
<comment type="caution">
    <text evidence="1">The sequence shown here is derived from an EMBL/GenBank/DDBJ whole genome shotgun (WGS) entry which is preliminary data.</text>
</comment>
<dbReference type="EMBL" id="MU117964">
    <property type="protein sequence ID" value="KAF9653416.1"/>
    <property type="molecule type" value="Genomic_DNA"/>
</dbReference>